<accession>A0ABR9W8P6</accession>
<dbReference type="InterPro" id="IPR003594">
    <property type="entry name" value="HATPase_dom"/>
</dbReference>
<comment type="catalytic activity">
    <reaction evidence="1">
        <text>ATP + protein L-histidine = ADP + protein N-phospho-L-histidine.</text>
        <dbReference type="EC" id="2.7.13.3"/>
    </reaction>
</comment>
<feature type="domain" description="Histidine kinase" evidence="8">
    <location>
        <begin position="1"/>
        <end position="55"/>
    </location>
</feature>
<keyword evidence="7" id="KW-0902">Two-component regulatory system</keyword>
<dbReference type="Proteomes" id="UP000634134">
    <property type="component" value="Unassembled WGS sequence"/>
</dbReference>
<keyword evidence="6" id="KW-0067">ATP-binding</keyword>
<organism evidence="9 10">
    <name type="scientific">Dyadobacter subterraneus</name>
    <dbReference type="NCBI Taxonomy" id="2773304"/>
    <lineage>
        <taxon>Bacteria</taxon>
        <taxon>Pseudomonadati</taxon>
        <taxon>Bacteroidota</taxon>
        <taxon>Cytophagia</taxon>
        <taxon>Cytophagales</taxon>
        <taxon>Spirosomataceae</taxon>
        <taxon>Dyadobacter</taxon>
    </lineage>
</organism>
<keyword evidence="4" id="KW-0547">Nucleotide-binding</keyword>
<evidence type="ECO:0000256" key="1">
    <source>
        <dbReference type="ARBA" id="ARBA00000085"/>
    </source>
</evidence>
<dbReference type="PANTHER" id="PTHR42878">
    <property type="entry name" value="TWO-COMPONENT HISTIDINE KINASE"/>
    <property type="match status" value="1"/>
</dbReference>
<evidence type="ECO:0000313" key="10">
    <source>
        <dbReference type="Proteomes" id="UP000634134"/>
    </source>
</evidence>
<dbReference type="InterPro" id="IPR036890">
    <property type="entry name" value="HATPase_C_sf"/>
</dbReference>
<evidence type="ECO:0000256" key="3">
    <source>
        <dbReference type="ARBA" id="ARBA00022679"/>
    </source>
</evidence>
<evidence type="ECO:0000256" key="4">
    <source>
        <dbReference type="ARBA" id="ARBA00022741"/>
    </source>
</evidence>
<keyword evidence="10" id="KW-1185">Reference proteome</keyword>
<gene>
    <name evidence="9" type="ORF">IEE83_08175</name>
</gene>
<evidence type="ECO:0000256" key="7">
    <source>
        <dbReference type="ARBA" id="ARBA00023012"/>
    </source>
</evidence>
<dbReference type="InterPro" id="IPR004358">
    <property type="entry name" value="Sig_transdc_His_kin-like_C"/>
</dbReference>
<dbReference type="PRINTS" id="PR00344">
    <property type="entry name" value="BCTRLSENSOR"/>
</dbReference>
<proteinExistence type="predicted"/>
<dbReference type="EMBL" id="JACYGY010000001">
    <property type="protein sequence ID" value="MBE9461857.1"/>
    <property type="molecule type" value="Genomic_DNA"/>
</dbReference>
<name>A0ABR9W8P6_9BACT</name>
<evidence type="ECO:0000256" key="6">
    <source>
        <dbReference type="ARBA" id="ARBA00022840"/>
    </source>
</evidence>
<reference evidence="10" key="1">
    <citation type="submission" date="2023-07" db="EMBL/GenBank/DDBJ databases">
        <title>Dyadobacter sp. nov 'subterranea' isolated from contaminted grondwater.</title>
        <authorList>
            <person name="Szabo I."/>
            <person name="Al-Omari J."/>
            <person name="Szerdahelyi S.G."/>
            <person name="Rado J."/>
        </authorList>
    </citation>
    <scope>NUCLEOTIDE SEQUENCE [LARGE SCALE GENOMIC DNA]</scope>
    <source>
        <strain evidence="10">UP-52</strain>
    </source>
</reference>
<evidence type="ECO:0000259" key="8">
    <source>
        <dbReference type="PROSITE" id="PS50109"/>
    </source>
</evidence>
<evidence type="ECO:0000313" key="9">
    <source>
        <dbReference type="EMBL" id="MBE9461857.1"/>
    </source>
</evidence>
<dbReference type="Pfam" id="PF02518">
    <property type="entry name" value="HATPase_c"/>
    <property type="match status" value="1"/>
</dbReference>
<dbReference type="PANTHER" id="PTHR42878:SF7">
    <property type="entry name" value="SENSOR HISTIDINE KINASE GLRK"/>
    <property type="match status" value="1"/>
</dbReference>
<dbReference type="InterPro" id="IPR005467">
    <property type="entry name" value="His_kinase_dom"/>
</dbReference>
<dbReference type="Gene3D" id="3.30.565.10">
    <property type="entry name" value="Histidine kinase-like ATPase, C-terminal domain"/>
    <property type="match status" value="1"/>
</dbReference>
<evidence type="ECO:0000256" key="5">
    <source>
        <dbReference type="ARBA" id="ARBA00022777"/>
    </source>
</evidence>
<sequence length="55" mass="6133">MFELFHRSRTRNQYEGTGIGLAICKKLLSNHGGFISAQSDPGVGYVSNIFLPYQL</sequence>
<protein>
    <recommendedName>
        <fullName evidence="2">histidine kinase</fullName>
        <ecNumber evidence="2">2.7.13.3</ecNumber>
    </recommendedName>
</protein>
<evidence type="ECO:0000256" key="2">
    <source>
        <dbReference type="ARBA" id="ARBA00012438"/>
    </source>
</evidence>
<keyword evidence="5" id="KW-0418">Kinase</keyword>
<dbReference type="SUPFAM" id="SSF55874">
    <property type="entry name" value="ATPase domain of HSP90 chaperone/DNA topoisomerase II/histidine kinase"/>
    <property type="match status" value="1"/>
</dbReference>
<keyword evidence="3" id="KW-0808">Transferase</keyword>
<comment type="caution">
    <text evidence="9">The sequence shown here is derived from an EMBL/GenBank/DDBJ whole genome shotgun (WGS) entry which is preliminary data.</text>
</comment>
<dbReference type="PROSITE" id="PS50109">
    <property type="entry name" value="HIS_KIN"/>
    <property type="match status" value="1"/>
</dbReference>
<dbReference type="InterPro" id="IPR050351">
    <property type="entry name" value="BphY/WalK/GraS-like"/>
</dbReference>
<dbReference type="EC" id="2.7.13.3" evidence="2"/>
<dbReference type="RefSeq" id="WP_194123339.1">
    <property type="nucleotide sequence ID" value="NZ_JACYGY010000001.1"/>
</dbReference>